<evidence type="ECO:0000313" key="2">
    <source>
        <dbReference type="EMBL" id="CAG6685639.1"/>
    </source>
</evidence>
<name>A0A8D8X8E3_9HEMI</name>
<feature type="compositionally biased region" description="Basic and acidic residues" evidence="1">
    <location>
        <begin position="64"/>
        <end position="85"/>
    </location>
</feature>
<dbReference type="AlphaFoldDB" id="A0A8D8X8E3"/>
<accession>A0A8D8X8E3</accession>
<evidence type="ECO:0000256" key="1">
    <source>
        <dbReference type="SAM" id="MobiDB-lite"/>
    </source>
</evidence>
<sequence>MNCLPKPPPSLPPNVSWKENPRPSTLTLTSSSTKPRTQTSLPDVSDIPNEPINTFTSEVVITETIKKSGDRQSPKEESTEIVHDKQHSKKEKSKSPEKFEDASQKRPD</sequence>
<reference evidence="2" key="1">
    <citation type="submission" date="2021-05" db="EMBL/GenBank/DDBJ databases">
        <authorList>
            <person name="Alioto T."/>
            <person name="Alioto T."/>
            <person name="Gomez Garrido J."/>
        </authorList>
    </citation>
    <scope>NUCLEOTIDE SEQUENCE</scope>
</reference>
<protein>
    <submittedName>
        <fullName evidence="2">Uncharacterized protein</fullName>
    </submittedName>
</protein>
<feature type="compositionally biased region" description="Pro residues" evidence="1">
    <location>
        <begin position="1"/>
        <end position="12"/>
    </location>
</feature>
<dbReference type="EMBL" id="HBUF01272741">
    <property type="protein sequence ID" value="CAG6685639.1"/>
    <property type="molecule type" value="Transcribed_RNA"/>
</dbReference>
<feature type="compositionally biased region" description="Low complexity" evidence="1">
    <location>
        <begin position="24"/>
        <end position="33"/>
    </location>
</feature>
<proteinExistence type="predicted"/>
<feature type="compositionally biased region" description="Basic and acidic residues" evidence="1">
    <location>
        <begin position="93"/>
        <end position="108"/>
    </location>
</feature>
<organism evidence="2">
    <name type="scientific">Cacopsylla melanoneura</name>
    <dbReference type="NCBI Taxonomy" id="428564"/>
    <lineage>
        <taxon>Eukaryota</taxon>
        <taxon>Metazoa</taxon>
        <taxon>Ecdysozoa</taxon>
        <taxon>Arthropoda</taxon>
        <taxon>Hexapoda</taxon>
        <taxon>Insecta</taxon>
        <taxon>Pterygota</taxon>
        <taxon>Neoptera</taxon>
        <taxon>Paraneoptera</taxon>
        <taxon>Hemiptera</taxon>
        <taxon>Sternorrhyncha</taxon>
        <taxon>Psylloidea</taxon>
        <taxon>Psyllidae</taxon>
        <taxon>Psyllinae</taxon>
        <taxon>Cacopsylla</taxon>
    </lineage>
</organism>
<dbReference type="EMBL" id="HBUF01272740">
    <property type="protein sequence ID" value="CAG6685638.1"/>
    <property type="molecule type" value="Transcribed_RNA"/>
</dbReference>
<feature type="region of interest" description="Disordered" evidence="1">
    <location>
        <begin position="1"/>
        <end position="108"/>
    </location>
</feature>